<dbReference type="Proteomes" id="UP000193247">
    <property type="component" value="Unassembled WGS sequence"/>
</dbReference>
<feature type="transmembrane region" description="Helical" evidence="1">
    <location>
        <begin position="86"/>
        <end position="105"/>
    </location>
</feature>
<name>A0A1X2LS58_9MYCO</name>
<protein>
    <recommendedName>
        <fullName evidence="4">Integral membrane protein</fullName>
    </recommendedName>
</protein>
<feature type="transmembrane region" description="Helical" evidence="1">
    <location>
        <begin position="21"/>
        <end position="40"/>
    </location>
</feature>
<feature type="transmembrane region" description="Helical" evidence="1">
    <location>
        <begin position="141"/>
        <end position="163"/>
    </location>
</feature>
<feature type="transmembrane region" description="Helical" evidence="1">
    <location>
        <begin position="256"/>
        <end position="280"/>
    </location>
</feature>
<keyword evidence="1" id="KW-0812">Transmembrane</keyword>
<dbReference type="AlphaFoldDB" id="A0A1X2LS58"/>
<evidence type="ECO:0000256" key="1">
    <source>
        <dbReference type="SAM" id="Phobius"/>
    </source>
</evidence>
<evidence type="ECO:0000313" key="2">
    <source>
        <dbReference type="EMBL" id="OSC39553.1"/>
    </source>
</evidence>
<dbReference type="EMBL" id="NCXP01000023">
    <property type="protein sequence ID" value="OSC39553.1"/>
    <property type="molecule type" value="Genomic_DNA"/>
</dbReference>
<reference evidence="2 3" key="1">
    <citation type="submission" date="2017-04" db="EMBL/GenBank/DDBJ databases">
        <title>The new phylogeny of genus Mycobacterium.</title>
        <authorList>
            <person name="Tortoli E."/>
            <person name="Trovato A."/>
            <person name="Cirillo D.M."/>
        </authorList>
    </citation>
    <scope>NUCLEOTIDE SEQUENCE [LARGE SCALE GENOMIC DNA]</scope>
    <source>
        <strain evidence="2 3">TBL 1200985</strain>
    </source>
</reference>
<accession>A0A1X2LS58</accession>
<dbReference type="OrthoDB" id="4750264at2"/>
<comment type="caution">
    <text evidence="2">The sequence shown here is derived from an EMBL/GenBank/DDBJ whole genome shotgun (WGS) entry which is preliminary data.</text>
</comment>
<organism evidence="2 3">
    <name type="scientific">Mycobacterium decipiens</name>
    <dbReference type="NCBI Taxonomy" id="1430326"/>
    <lineage>
        <taxon>Bacteria</taxon>
        <taxon>Bacillati</taxon>
        <taxon>Actinomycetota</taxon>
        <taxon>Actinomycetes</taxon>
        <taxon>Mycobacteriales</taxon>
        <taxon>Mycobacteriaceae</taxon>
        <taxon>Mycobacterium</taxon>
    </lineage>
</organism>
<dbReference type="STRING" id="1430326.B8W66_16660"/>
<gene>
    <name evidence="2" type="ORF">B8W66_16660</name>
</gene>
<feature type="transmembrane region" description="Helical" evidence="1">
    <location>
        <begin position="175"/>
        <end position="199"/>
    </location>
</feature>
<feature type="transmembrane region" description="Helical" evidence="1">
    <location>
        <begin position="111"/>
        <end position="134"/>
    </location>
</feature>
<proteinExistence type="predicted"/>
<evidence type="ECO:0008006" key="4">
    <source>
        <dbReference type="Google" id="ProtNLM"/>
    </source>
</evidence>
<keyword evidence="3" id="KW-1185">Reference proteome</keyword>
<feature type="transmembrane region" description="Helical" evidence="1">
    <location>
        <begin position="304"/>
        <end position="321"/>
    </location>
</feature>
<keyword evidence="1" id="KW-1133">Transmembrane helix</keyword>
<feature type="transmembrane region" description="Helical" evidence="1">
    <location>
        <begin position="55"/>
        <end position="74"/>
    </location>
</feature>
<evidence type="ECO:0000313" key="3">
    <source>
        <dbReference type="Proteomes" id="UP000193247"/>
    </source>
</evidence>
<keyword evidence="1" id="KW-0472">Membrane</keyword>
<sequence>MPSVLTTRARWRRLWPRSAPVLAGYATLHCWTLPILLITHGDEVVIDGQPTPREWLLLALIALAPVFITMVGWLVSRLSDSRKRSVAATVAITVVAIVVIAETSVSHLPDAAILAVVVLLATGSGVGSVVGWSVHMTLSHLATIGALAVRALPVVLLTTLVFFNGNIWLMASTISAGRLGLAIVFLVSIASVFVVSATLERVRPILQSPTALPNDREELADTPFAAMADSPSNPQLTRTERVNVVFVLAAHQLAQIMVVAVLTATIYVILGLIVLSPALLQEWTHSGSSSATILGLTVPVPDSLIHLCLFLGALTFMYISARAVGDAEYRVTFVDPLIDELHVTLIARNRYRSNVAIPNIDASHVND</sequence>